<dbReference type="AlphaFoldDB" id="A0A932GR38"/>
<gene>
    <name evidence="2" type="ORF">HYY65_11295</name>
</gene>
<comment type="caution">
    <text evidence="2">The sequence shown here is derived from an EMBL/GenBank/DDBJ whole genome shotgun (WGS) entry which is preliminary data.</text>
</comment>
<evidence type="ECO:0000256" key="1">
    <source>
        <dbReference type="SAM" id="Phobius"/>
    </source>
</evidence>
<organism evidence="2 3">
    <name type="scientific">Tectimicrobiota bacterium</name>
    <dbReference type="NCBI Taxonomy" id="2528274"/>
    <lineage>
        <taxon>Bacteria</taxon>
        <taxon>Pseudomonadati</taxon>
        <taxon>Nitrospinota/Tectimicrobiota group</taxon>
        <taxon>Candidatus Tectimicrobiota</taxon>
    </lineage>
</organism>
<reference evidence="2" key="1">
    <citation type="submission" date="2020-07" db="EMBL/GenBank/DDBJ databases">
        <title>Huge and variable diversity of episymbiotic CPR bacteria and DPANN archaea in groundwater ecosystems.</title>
        <authorList>
            <person name="He C.Y."/>
            <person name="Keren R."/>
            <person name="Whittaker M."/>
            <person name="Farag I.F."/>
            <person name="Doudna J."/>
            <person name="Cate J.H.D."/>
            <person name="Banfield J.F."/>
        </authorList>
    </citation>
    <scope>NUCLEOTIDE SEQUENCE</scope>
    <source>
        <strain evidence="2">NC_groundwater_717_Ag_S-0.2um_59_8</strain>
    </source>
</reference>
<evidence type="ECO:0000313" key="3">
    <source>
        <dbReference type="Proteomes" id="UP000741360"/>
    </source>
</evidence>
<keyword evidence="1" id="KW-0812">Transmembrane</keyword>
<proteinExistence type="predicted"/>
<keyword evidence="1" id="KW-1133">Transmembrane helix</keyword>
<accession>A0A932GR38</accession>
<dbReference type="Proteomes" id="UP000741360">
    <property type="component" value="Unassembled WGS sequence"/>
</dbReference>
<dbReference type="EMBL" id="JACPSX010000217">
    <property type="protein sequence ID" value="MBI3015616.1"/>
    <property type="molecule type" value="Genomic_DNA"/>
</dbReference>
<name>A0A932GR38_UNCTE</name>
<protein>
    <submittedName>
        <fullName evidence="2">Uncharacterized protein</fullName>
    </submittedName>
</protein>
<evidence type="ECO:0000313" key="2">
    <source>
        <dbReference type="EMBL" id="MBI3015616.1"/>
    </source>
</evidence>
<feature type="transmembrane region" description="Helical" evidence="1">
    <location>
        <begin position="32"/>
        <end position="56"/>
    </location>
</feature>
<sequence>MGITVDAVILYPLQTATNFMAYRSGYFSGRDVLKVGLLMLVLTALVVAFLAVPYWGALGLSL</sequence>
<keyword evidence="1" id="KW-0472">Membrane</keyword>